<reference evidence="1 2" key="1">
    <citation type="submission" date="2024-08" db="EMBL/GenBank/DDBJ databases">
        <title>Oceanimonas smirnovii Genome sequencing and assembly.</title>
        <authorList>
            <person name="Tang B."/>
        </authorList>
    </citation>
    <scope>NUCLEOTIDE SEQUENCE [LARGE SCALE GENOMIC DNA]</scope>
    <source>
        <strain evidence="1 2">OS2020-119</strain>
    </source>
</reference>
<name>A0ABW7NYA1_9GAMM</name>
<evidence type="ECO:0000313" key="1">
    <source>
        <dbReference type="EMBL" id="MFH7564124.1"/>
    </source>
</evidence>
<protein>
    <submittedName>
        <fullName evidence="1">Uncharacterized protein</fullName>
    </submittedName>
</protein>
<sequence length="82" mass="8889">MQKWGSVIKPSLTGGILSLVSISEDKSMDSVPLMKAVSTPPACIWSADDCYPARVLHWLQQQAGQAEVIPIVTEPEPDLEVV</sequence>
<dbReference type="Proteomes" id="UP001610706">
    <property type="component" value="Unassembled WGS sequence"/>
</dbReference>
<gene>
    <name evidence="1" type="ORF">AB9R89_02135</name>
</gene>
<keyword evidence="2" id="KW-1185">Reference proteome</keyword>
<dbReference type="EMBL" id="JBGFTR010000002">
    <property type="protein sequence ID" value="MFH7564124.1"/>
    <property type="molecule type" value="Genomic_DNA"/>
</dbReference>
<accession>A0ABW7NYA1</accession>
<organism evidence="1 2">
    <name type="scientific">Oceanimonas smirnovii</name>
    <dbReference type="NCBI Taxonomy" id="264574"/>
    <lineage>
        <taxon>Bacteria</taxon>
        <taxon>Pseudomonadati</taxon>
        <taxon>Pseudomonadota</taxon>
        <taxon>Gammaproteobacteria</taxon>
        <taxon>Aeromonadales</taxon>
        <taxon>Aeromonadaceae</taxon>
        <taxon>Oceanimonas</taxon>
    </lineage>
</organism>
<dbReference type="RefSeq" id="WP_156816457.1">
    <property type="nucleotide sequence ID" value="NZ_CP166302.1"/>
</dbReference>
<proteinExistence type="predicted"/>
<comment type="caution">
    <text evidence="1">The sequence shown here is derived from an EMBL/GenBank/DDBJ whole genome shotgun (WGS) entry which is preliminary data.</text>
</comment>
<evidence type="ECO:0000313" key="2">
    <source>
        <dbReference type="Proteomes" id="UP001610706"/>
    </source>
</evidence>